<keyword evidence="6 7" id="KW-0472">Membrane</keyword>
<dbReference type="STRING" id="29354.IO98_07730"/>
<protein>
    <submittedName>
        <fullName evidence="9">ABC transporter permease</fullName>
    </submittedName>
</protein>
<evidence type="ECO:0000256" key="7">
    <source>
        <dbReference type="RuleBase" id="RU363032"/>
    </source>
</evidence>
<evidence type="ECO:0000256" key="3">
    <source>
        <dbReference type="ARBA" id="ARBA00022475"/>
    </source>
</evidence>
<keyword evidence="5 7" id="KW-1133">Transmembrane helix</keyword>
<evidence type="ECO:0000256" key="1">
    <source>
        <dbReference type="ARBA" id="ARBA00004651"/>
    </source>
</evidence>
<feature type="transmembrane region" description="Helical" evidence="7">
    <location>
        <begin position="135"/>
        <end position="155"/>
    </location>
</feature>
<dbReference type="OrthoDB" id="9787837at2"/>
<comment type="similarity">
    <text evidence="7">Belongs to the binding-protein-dependent transport system permease family.</text>
</comment>
<feature type="transmembrane region" description="Helical" evidence="7">
    <location>
        <begin position="9"/>
        <end position="30"/>
    </location>
</feature>
<evidence type="ECO:0000259" key="8">
    <source>
        <dbReference type="PROSITE" id="PS50928"/>
    </source>
</evidence>
<dbReference type="CDD" id="cd06261">
    <property type="entry name" value="TM_PBP2"/>
    <property type="match status" value="1"/>
</dbReference>
<evidence type="ECO:0000256" key="2">
    <source>
        <dbReference type="ARBA" id="ARBA00022448"/>
    </source>
</evidence>
<feature type="transmembrane region" description="Helical" evidence="7">
    <location>
        <begin position="237"/>
        <end position="259"/>
    </location>
</feature>
<dbReference type="SUPFAM" id="SSF161098">
    <property type="entry name" value="MetI-like"/>
    <property type="match status" value="1"/>
</dbReference>
<dbReference type="Gene3D" id="1.10.3720.10">
    <property type="entry name" value="MetI-like"/>
    <property type="match status" value="1"/>
</dbReference>
<reference evidence="9 10" key="1">
    <citation type="submission" date="2014-07" db="EMBL/GenBank/DDBJ databases">
        <title>Draft genome of Clostridium celerecrescens 152B isolated from sediments associated with methane hydrate from Krishna Godavari basin.</title>
        <authorList>
            <person name="Honkalas V.S."/>
            <person name="Dabir A.P."/>
            <person name="Arora P."/>
            <person name="Dhakephalkar P.K."/>
        </authorList>
    </citation>
    <scope>NUCLEOTIDE SEQUENCE [LARGE SCALE GENOMIC DNA]</scope>
    <source>
        <strain evidence="9 10">152B</strain>
    </source>
</reference>
<dbReference type="PANTHER" id="PTHR43744">
    <property type="entry name" value="ABC TRANSPORTER PERMEASE PROTEIN MG189-RELATED-RELATED"/>
    <property type="match status" value="1"/>
</dbReference>
<feature type="transmembrane region" description="Helical" evidence="7">
    <location>
        <begin position="74"/>
        <end position="98"/>
    </location>
</feature>
<evidence type="ECO:0000256" key="5">
    <source>
        <dbReference type="ARBA" id="ARBA00022989"/>
    </source>
</evidence>
<evidence type="ECO:0000256" key="4">
    <source>
        <dbReference type="ARBA" id="ARBA00022692"/>
    </source>
</evidence>
<dbReference type="PANTHER" id="PTHR43744:SF8">
    <property type="entry name" value="SN-GLYCEROL-3-PHOSPHATE TRANSPORT SYSTEM PERMEASE PROTEIN UGPE"/>
    <property type="match status" value="1"/>
</dbReference>
<dbReference type="Proteomes" id="UP000028525">
    <property type="component" value="Unassembled WGS sequence"/>
</dbReference>
<sequence>MKAKKLWDVFVQLFCIGLALVILFPILYALSVSLMDQRAVLAKPPNLLPPKVTFENYRIAFTRTTLWRYMLNSFIVALLCSMSRMVIATMAAFAFSFFEFKGKRLLFALTLSTIMVPPDVLIVSNFTTISRLGLINTYLGVCSIFLVSATNIFLLRQHFLSFAKSLKEAAYVDGCRNIRFFTAILLPTSKPILTTVFLSSFVSVWNQYVWPMLVTNKNELRTIQVGITMLKDRESSIFGPVMAGVIMALIPTVLLFLVFQRRIVAGMMTGAVKE</sequence>
<name>A0A084JNW3_9FIRM</name>
<keyword evidence="3" id="KW-1003">Cell membrane</keyword>
<evidence type="ECO:0000313" key="10">
    <source>
        <dbReference type="Proteomes" id="UP000028525"/>
    </source>
</evidence>
<dbReference type="PROSITE" id="PS50928">
    <property type="entry name" value="ABC_TM1"/>
    <property type="match status" value="1"/>
</dbReference>
<dbReference type="InterPro" id="IPR000515">
    <property type="entry name" value="MetI-like"/>
</dbReference>
<dbReference type="Pfam" id="PF00528">
    <property type="entry name" value="BPD_transp_1"/>
    <property type="match status" value="1"/>
</dbReference>
<dbReference type="GO" id="GO:0005886">
    <property type="term" value="C:plasma membrane"/>
    <property type="evidence" value="ECO:0007669"/>
    <property type="project" value="UniProtKB-SubCell"/>
</dbReference>
<gene>
    <name evidence="9" type="ORF">IO98_07730</name>
</gene>
<comment type="caution">
    <text evidence="9">The sequence shown here is derived from an EMBL/GenBank/DDBJ whole genome shotgun (WGS) entry which is preliminary data.</text>
</comment>
<dbReference type="GO" id="GO:0055085">
    <property type="term" value="P:transmembrane transport"/>
    <property type="evidence" value="ECO:0007669"/>
    <property type="project" value="InterPro"/>
</dbReference>
<dbReference type="RefSeq" id="WP_038279837.1">
    <property type="nucleotide sequence ID" value="NZ_JPME01000010.1"/>
</dbReference>
<evidence type="ECO:0000313" key="9">
    <source>
        <dbReference type="EMBL" id="KEZ90647.1"/>
    </source>
</evidence>
<feature type="domain" description="ABC transmembrane type-1" evidence="8">
    <location>
        <begin position="70"/>
        <end position="259"/>
    </location>
</feature>
<dbReference type="AlphaFoldDB" id="A0A084JNW3"/>
<dbReference type="InterPro" id="IPR035906">
    <property type="entry name" value="MetI-like_sf"/>
</dbReference>
<comment type="subcellular location">
    <subcellularLocation>
        <location evidence="1 7">Cell membrane</location>
        <topology evidence="1 7">Multi-pass membrane protein</topology>
    </subcellularLocation>
</comment>
<feature type="transmembrane region" description="Helical" evidence="7">
    <location>
        <begin position="105"/>
        <end position="123"/>
    </location>
</feature>
<proteinExistence type="inferred from homology"/>
<organism evidence="9 10">
    <name type="scientific">Lacrimispora celerecrescens</name>
    <dbReference type="NCBI Taxonomy" id="29354"/>
    <lineage>
        <taxon>Bacteria</taxon>
        <taxon>Bacillati</taxon>
        <taxon>Bacillota</taxon>
        <taxon>Clostridia</taxon>
        <taxon>Lachnospirales</taxon>
        <taxon>Lachnospiraceae</taxon>
        <taxon>Lacrimispora</taxon>
    </lineage>
</organism>
<keyword evidence="4 7" id="KW-0812">Transmembrane</keyword>
<evidence type="ECO:0000256" key="6">
    <source>
        <dbReference type="ARBA" id="ARBA00023136"/>
    </source>
</evidence>
<keyword evidence="2 7" id="KW-0813">Transport</keyword>
<accession>A0A084JNW3</accession>
<keyword evidence="10" id="KW-1185">Reference proteome</keyword>
<dbReference type="EMBL" id="JPME01000010">
    <property type="protein sequence ID" value="KEZ90647.1"/>
    <property type="molecule type" value="Genomic_DNA"/>
</dbReference>